<gene>
    <name evidence="4" type="primary">yhfT</name>
    <name evidence="4" type="ORF">IMCC3135_03540</name>
</gene>
<organism evidence="4 5">
    <name type="scientific">Granulosicoccus antarcticus IMCC3135</name>
    <dbReference type="NCBI Taxonomy" id="1192854"/>
    <lineage>
        <taxon>Bacteria</taxon>
        <taxon>Pseudomonadati</taxon>
        <taxon>Pseudomonadota</taxon>
        <taxon>Gammaproteobacteria</taxon>
        <taxon>Chromatiales</taxon>
        <taxon>Granulosicoccaceae</taxon>
        <taxon>Granulosicoccus</taxon>
    </lineage>
</organism>
<evidence type="ECO:0000259" key="3">
    <source>
        <dbReference type="Pfam" id="PF13193"/>
    </source>
</evidence>
<accession>A0A2Z2NLH4</accession>
<keyword evidence="4" id="KW-0436">Ligase</keyword>
<sequence>MILQLDDISGSSGRPGSASSNPDVTAGKLPSAQVDQRLAVRFISDESPELALYDILQASYADSPFCVIPASVDKAAFEVIVASDAAAGDAIGAGQAQRTAYDYPQFQCLSSGTSGGARRIQRSQRSWIKSFDINASLMQVGTQDSYAIVGTFSHSLPLYAALEACHLGADIQLLGDLRPDRQLQAIEALGTTVLYLTPTQARQLCGVKPNTRSHQFSVRYLLCGGGKLDEKTRSELKRLFAGAAIVEFYGASETSFITMSTEDTPSDSVGCAYPGVSIRVLDEQGQPVSGSGEIWVKSNYLFSGYASGEWRDTRRADGYLSIGEMGRLDEAGNLYLRGRKSRQANVADNTVFLQEIEAVMMQHAAVHQCVVVAKQDSLRGEILIAVVEGKIDEVLRVELLKHGRKSLGAILAPKQILFLEVLPGLNAGKPDIRKIQTWVDNL</sequence>
<keyword evidence="5" id="KW-1185">Reference proteome</keyword>
<dbReference type="Gene3D" id="3.40.50.12780">
    <property type="entry name" value="N-terminal domain of ligase-like"/>
    <property type="match status" value="1"/>
</dbReference>
<feature type="domain" description="AMP-dependent synthetase/ligase" evidence="2">
    <location>
        <begin position="95"/>
        <end position="305"/>
    </location>
</feature>
<evidence type="ECO:0000259" key="2">
    <source>
        <dbReference type="Pfam" id="PF00501"/>
    </source>
</evidence>
<protein>
    <submittedName>
        <fullName evidence="4">Putative acyl--CoA ligase YhfT</fullName>
        <ecNumber evidence="4">6.2.1.-</ecNumber>
    </submittedName>
</protein>
<dbReference type="PANTHER" id="PTHR43767:SF10">
    <property type="entry name" value="SURFACTIN SYNTHASE SUBUNIT 1"/>
    <property type="match status" value="1"/>
</dbReference>
<dbReference type="InterPro" id="IPR000873">
    <property type="entry name" value="AMP-dep_synth/lig_dom"/>
</dbReference>
<dbReference type="PANTHER" id="PTHR43767">
    <property type="entry name" value="LONG-CHAIN-FATTY-ACID--COA LIGASE"/>
    <property type="match status" value="1"/>
</dbReference>
<feature type="domain" description="AMP-binding enzyme C-terminal" evidence="3">
    <location>
        <begin position="355"/>
        <end position="429"/>
    </location>
</feature>
<evidence type="ECO:0000256" key="1">
    <source>
        <dbReference type="SAM" id="MobiDB-lite"/>
    </source>
</evidence>
<dbReference type="EC" id="6.2.1.-" evidence="4"/>
<feature type="compositionally biased region" description="Low complexity" evidence="1">
    <location>
        <begin position="9"/>
        <end position="20"/>
    </location>
</feature>
<dbReference type="InterPro" id="IPR050237">
    <property type="entry name" value="ATP-dep_AMP-bd_enzyme"/>
</dbReference>
<proteinExistence type="predicted"/>
<dbReference type="Pfam" id="PF00501">
    <property type="entry name" value="AMP-binding"/>
    <property type="match status" value="1"/>
</dbReference>
<evidence type="ECO:0000313" key="5">
    <source>
        <dbReference type="Proteomes" id="UP000250079"/>
    </source>
</evidence>
<dbReference type="SUPFAM" id="SSF56801">
    <property type="entry name" value="Acetyl-CoA synthetase-like"/>
    <property type="match status" value="1"/>
</dbReference>
<dbReference type="EMBL" id="CP018632">
    <property type="protein sequence ID" value="ASJ70821.1"/>
    <property type="molecule type" value="Genomic_DNA"/>
</dbReference>
<dbReference type="AlphaFoldDB" id="A0A2Z2NLH4"/>
<feature type="region of interest" description="Disordered" evidence="1">
    <location>
        <begin position="1"/>
        <end position="28"/>
    </location>
</feature>
<dbReference type="Proteomes" id="UP000250079">
    <property type="component" value="Chromosome"/>
</dbReference>
<dbReference type="Pfam" id="PF13193">
    <property type="entry name" value="AMP-binding_C"/>
    <property type="match status" value="1"/>
</dbReference>
<dbReference type="GO" id="GO:0016877">
    <property type="term" value="F:ligase activity, forming carbon-sulfur bonds"/>
    <property type="evidence" value="ECO:0007669"/>
    <property type="project" value="UniProtKB-ARBA"/>
</dbReference>
<name>A0A2Z2NLH4_9GAMM</name>
<dbReference type="InterPro" id="IPR042099">
    <property type="entry name" value="ANL_N_sf"/>
</dbReference>
<evidence type="ECO:0000313" key="4">
    <source>
        <dbReference type="EMBL" id="ASJ70821.1"/>
    </source>
</evidence>
<dbReference type="KEGG" id="gai:IMCC3135_03540"/>
<dbReference type="InterPro" id="IPR045851">
    <property type="entry name" value="AMP-bd_C_sf"/>
</dbReference>
<dbReference type="Gene3D" id="3.30.300.30">
    <property type="match status" value="1"/>
</dbReference>
<dbReference type="InterPro" id="IPR025110">
    <property type="entry name" value="AMP-bd_C"/>
</dbReference>
<reference evidence="4 5" key="1">
    <citation type="submission" date="2016-12" db="EMBL/GenBank/DDBJ databases">
        <authorList>
            <person name="Song W.-J."/>
            <person name="Kurnit D.M."/>
        </authorList>
    </citation>
    <scope>NUCLEOTIDE SEQUENCE [LARGE SCALE GENOMIC DNA]</scope>
    <source>
        <strain evidence="4 5">IMCC3135</strain>
    </source>
</reference>